<protein>
    <submittedName>
        <fullName evidence="3">Coenzyme F420-dependent N5,N10-methylene tetrahydromethanopterin reductase</fullName>
    </submittedName>
</protein>
<comment type="caution">
    <text evidence="3">The sequence shown here is derived from an EMBL/GenBank/DDBJ whole genome shotgun (WGS) entry which is preliminary data.</text>
</comment>
<gene>
    <name evidence="3" type="ORF">rosmuc_02911</name>
</gene>
<dbReference type="OrthoDB" id="9804736at2"/>
<dbReference type="GO" id="GO:0016705">
    <property type="term" value="F:oxidoreductase activity, acting on paired donors, with incorporation or reduction of molecular oxygen"/>
    <property type="evidence" value="ECO:0007669"/>
    <property type="project" value="InterPro"/>
</dbReference>
<evidence type="ECO:0000313" key="4">
    <source>
        <dbReference type="Proteomes" id="UP000030021"/>
    </source>
</evidence>
<dbReference type="eggNOG" id="COG2141">
    <property type="taxonomic scope" value="Bacteria"/>
</dbReference>
<dbReference type="RefSeq" id="WP_037268420.1">
    <property type="nucleotide sequence ID" value="NZ_KN293975.1"/>
</dbReference>
<dbReference type="InterPro" id="IPR036661">
    <property type="entry name" value="Luciferase-like_sf"/>
</dbReference>
<dbReference type="EMBL" id="AONH01000016">
    <property type="protein sequence ID" value="KGM86618.1"/>
    <property type="molecule type" value="Genomic_DNA"/>
</dbReference>
<dbReference type="SUPFAM" id="SSF51679">
    <property type="entry name" value="Bacterial luciferase-like"/>
    <property type="match status" value="1"/>
</dbReference>
<dbReference type="PANTHER" id="PTHR43244">
    <property type="match status" value="1"/>
</dbReference>
<dbReference type="PANTHER" id="PTHR43244:SF1">
    <property type="entry name" value="5,10-METHYLENETETRAHYDROMETHANOPTERIN REDUCTASE"/>
    <property type="match status" value="1"/>
</dbReference>
<feature type="domain" description="Luciferase-like" evidence="2">
    <location>
        <begin position="22"/>
        <end position="313"/>
    </location>
</feature>
<organism evidence="3 4">
    <name type="scientific">Roseovarius mucosus DSM 17069</name>
    <dbReference type="NCBI Taxonomy" id="1288298"/>
    <lineage>
        <taxon>Bacteria</taxon>
        <taxon>Pseudomonadati</taxon>
        <taxon>Pseudomonadota</taxon>
        <taxon>Alphaproteobacteria</taxon>
        <taxon>Rhodobacterales</taxon>
        <taxon>Roseobacteraceae</taxon>
        <taxon>Roseovarius</taxon>
    </lineage>
</organism>
<dbReference type="InterPro" id="IPR050564">
    <property type="entry name" value="F420-G6PD/mer"/>
</dbReference>
<dbReference type="STRING" id="215743.ROSMUCSMR3_03461"/>
<dbReference type="Gene3D" id="3.20.20.30">
    <property type="entry name" value="Luciferase-like domain"/>
    <property type="match status" value="1"/>
</dbReference>
<evidence type="ECO:0000313" key="3">
    <source>
        <dbReference type="EMBL" id="KGM86618.1"/>
    </source>
</evidence>
<evidence type="ECO:0000256" key="1">
    <source>
        <dbReference type="ARBA" id="ARBA00023002"/>
    </source>
</evidence>
<proteinExistence type="predicted"/>
<sequence>MKFHLAINLERLDPSADMKALRDHTLEMVQMAEAGGFEIAWAAEHHALEMTIAPNPFQILTWWGEHTSRIRLGVGVVNAAYWHPIRLAGEAAMLDLLSDGRLEFGIGSGAYQREFDRMMPGLAQPDSWRYMQESLPVVQNLWAGDYAHDGEYWQFPTATSCPKPVQSEVPIWVAARAPITFDYAVEHGCDIMSWPLTMPFSEAENYRARLDAAIARNGGRYDGRWALMRHTAVYETEDDRQASLAALRRVLGQFGNLMMKRGEVVNGFPDPVPLAELEGNARTDPAMLEENLAFGSPDTVAEKVRQYEGLGVDAFIYYASMGLDMERQKRSLQLFIDKVMPQFAGQSIAAAE</sequence>
<dbReference type="Pfam" id="PF00296">
    <property type="entry name" value="Bac_luciferase"/>
    <property type="match status" value="1"/>
</dbReference>
<reference evidence="3 4" key="1">
    <citation type="submission" date="2013-01" db="EMBL/GenBank/DDBJ databases">
        <authorList>
            <person name="Fiebig A."/>
            <person name="Goeker M."/>
            <person name="Klenk H.-P.P."/>
        </authorList>
    </citation>
    <scope>NUCLEOTIDE SEQUENCE [LARGE SCALE GENOMIC DNA]</scope>
    <source>
        <strain evidence="3 4">DSM 17069</strain>
    </source>
</reference>
<accession>A0A0A0HKC6</accession>
<keyword evidence="1" id="KW-0560">Oxidoreductase</keyword>
<dbReference type="PATRIC" id="fig|1288298.3.peg.2926"/>
<dbReference type="HOGENOM" id="CLU_027853_3_0_5"/>
<dbReference type="InterPro" id="IPR011251">
    <property type="entry name" value="Luciferase-like_dom"/>
</dbReference>
<evidence type="ECO:0000259" key="2">
    <source>
        <dbReference type="Pfam" id="PF00296"/>
    </source>
</evidence>
<name>A0A0A0HKC6_9RHOB</name>
<dbReference type="Proteomes" id="UP000030021">
    <property type="component" value="Unassembled WGS sequence"/>
</dbReference>
<dbReference type="AlphaFoldDB" id="A0A0A0HKC6"/>